<dbReference type="EMBL" id="PFAP01000013">
    <property type="protein sequence ID" value="PIR94213.1"/>
    <property type="molecule type" value="Genomic_DNA"/>
</dbReference>
<sequence>MPIIRIRNIRALRRYFEVRDFQPNLIKAILAALDYFGSSLSEIDLDQRKQEFLARFSFGYCFQVHEDTLITQKLIDAIVNLLQSPIHSDDTRVSLCGSGKAVCVETLRQKAVDTMMIFRAGSFV</sequence>
<name>A0A2H0V560_9BACT</name>
<evidence type="ECO:0000313" key="1">
    <source>
        <dbReference type="EMBL" id="PIR94213.1"/>
    </source>
</evidence>
<comment type="caution">
    <text evidence="1">The sequence shown here is derived from an EMBL/GenBank/DDBJ whole genome shotgun (WGS) entry which is preliminary data.</text>
</comment>
<evidence type="ECO:0000313" key="2">
    <source>
        <dbReference type="Proteomes" id="UP000229901"/>
    </source>
</evidence>
<organism evidence="1 2">
    <name type="scientific">Candidatus Falkowbacteria bacterium CG10_big_fil_rev_8_21_14_0_10_39_11</name>
    <dbReference type="NCBI Taxonomy" id="1974565"/>
    <lineage>
        <taxon>Bacteria</taxon>
        <taxon>Candidatus Falkowiibacteriota</taxon>
    </lineage>
</organism>
<dbReference type="AlphaFoldDB" id="A0A2H0V560"/>
<accession>A0A2H0V560</accession>
<reference evidence="2" key="1">
    <citation type="submission" date="2017-09" db="EMBL/GenBank/DDBJ databases">
        <title>Depth-based differentiation of microbial function through sediment-hosted aquifers and enrichment of novel symbionts in the deep terrestrial subsurface.</title>
        <authorList>
            <person name="Probst A.J."/>
            <person name="Ladd B."/>
            <person name="Jarett J.K."/>
            <person name="Geller-Mcgrath D.E."/>
            <person name="Sieber C.M.K."/>
            <person name="Emerson J.B."/>
            <person name="Anantharaman K."/>
            <person name="Thomas B.C."/>
            <person name="Malmstrom R."/>
            <person name="Stieglmeier M."/>
            <person name="Klingl A."/>
            <person name="Woyke T."/>
            <person name="Ryan C.M."/>
            <person name="Banfield J.F."/>
        </authorList>
    </citation>
    <scope>NUCLEOTIDE SEQUENCE [LARGE SCALE GENOMIC DNA]</scope>
</reference>
<proteinExistence type="predicted"/>
<protein>
    <submittedName>
        <fullName evidence="1">Uncharacterized protein</fullName>
    </submittedName>
</protein>
<dbReference type="Proteomes" id="UP000229901">
    <property type="component" value="Unassembled WGS sequence"/>
</dbReference>
<gene>
    <name evidence="1" type="ORF">COT97_02515</name>
</gene>